<feature type="domain" description="MaoC-like" evidence="1">
    <location>
        <begin position="9"/>
        <end position="121"/>
    </location>
</feature>
<dbReference type="PANTHER" id="PTHR43664:SF1">
    <property type="entry name" value="BETA-METHYLMALYL-COA DEHYDRATASE"/>
    <property type="match status" value="1"/>
</dbReference>
<reference evidence="2 3" key="1">
    <citation type="submission" date="2019-09" db="EMBL/GenBank/DDBJ databases">
        <title>Non-baumannii Acinetobacter spp. carrying blaNDM-1 isolated in China.</title>
        <authorList>
            <person name="Cui C."/>
            <person name="Chen C."/>
            <person name="Sun J."/>
            <person name="Liu Y."/>
        </authorList>
    </citation>
    <scope>NUCLEOTIDE SEQUENCE [LARGE SCALE GENOMIC DNA]</scope>
    <source>
        <strain evidence="2 3">HZE23-1</strain>
    </source>
</reference>
<dbReference type="InterPro" id="IPR029069">
    <property type="entry name" value="HotDog_dom_sf"/>
</dbReference>
<evidence type="ECO:0000313" key="3">
    <source>
        <dbReference type="Proteomes" id="UP000503505"/>
    </source>
</evidence>
<dbReference type="SUPFAM" id="SSF54637">
    <property type="entry name" value="Thioesterase/thiol ester dehydrase-isomerase"/>
    <property type="match status" value="1"/>
</dbReference>
<dbReference type="Gene3D" id="3.10.129.10">
    <property type="entry name" value="Hotdog Thioesterase"/>
    <property type="match status" value="1"/>
</dbReference>
<evidence type="ECO:0000313" key="2">
    <source>
        <dbReference type="EMBL" id="QIC67153.1"/>
    </source>
</evidence>
<sequence length="149" mass="17142">MLYLEDLKIGDEFKSRSYCMSKDEILKFAHAYDPQPFHVDAEQAEQHPIFRGLAASGWHTAAVVMRLWTECFPVAYGLIGADSHVRWPCPTRPDDEIRVVVTITDIQPSKRKPDRGIVRYETQALNQQDQVLFNSTTNILVFKREFTAV</sequence>
<accession>A0AAE7BXB7</accession>
<evidence type="ECO:0000259" key="1">
    <source>
        <dbReference type="Pfam" id="PF01575"/>
    </source>
</evidence>
<dbReference type="PANTHER" id="PTHR43664">
    <property type="entry name" value="MONOAMINE OXIDASE-RELATED"/>
    <property type="match status" value="1"/>
</dbReference>
<dbReference type="AlphaFoldDB" id="A0AAE7BXB7"/>
<dbReference type="RefSeq" id="WP_076753627.1">
    <property type="nucleotide sequence ID" value="NZ_CP015615.1"/>
</dbReference>
<dbReference type="InterPro" id="IPR002539">
    <property type="entry name" value="MaoC-like_dom"/>
</dbReference>
<dbReference type="CDD" id="cd03454">
    <property type="entry name" value="YdeM"/>
    <property type="match status" value="1"/>
</dbReference>
<protein>
    <submittedName>
        <fullName evidence="2">MaoC family dehydratase</fullName>
    </submittedName>
</protein>
<gene>
    <name evidence="2" type="ORF">FSC10_07135</name>
</gene>
<dbReference type="Pfam" id="PF01575">
    <property type="entry name" value="MaoC_dehydratas"/>
    <property type="match status" value="1"/>
</dbReference>
<name>A0AAE7BXB7_9GAMM</name>
<dbReference type="EMBL" id="CP044463">
    <property type="protein sequence ID" value="QIC67153.1"/>
    <property type="molecule type" value="Genomic_DNA"/>
</dbReference>
<proteinExistence type="predicted"/>
<dbReference type="KEGG" id="asj:AsACE_CH01507"/>
<dbReference type="InterPro" id="IPR052342">
    <property type="entry name" value="MCH/BMMD"/>
</dbReference>
<dbReference type="Proteomes" id="UP000503505">
    <property type="component" value="Chromosome"/>
</dbReference>
<organism evidence="2 3">
    <name type="scientific">Acinetobacter schindleri</name>
    <dbReference type="NCBI Taxonomy" id="108981"/>
    <lineage>
        <taxon>Bacteria</taxon>
        <taxon>Pseudomonadati</taxon>
        <taxon>Pseudomonadota</taxon>
        <taxon>Gammaproteobacteria</taxon>
        <taxon>Moraxellales</taxon>
        <taxon>Moraxellaceae</taxon>
        <taxon>Acinetobacter</taxon>
    </lineage>
</organism>